<dbReference type="GO" id="GO:0015937">
    <property type="term" value="P:coenzyme A biosynthetic process"/>
    <property type="evidence" value="ECO:0007669"/>
    <property type="project" value="UniProtKB-ARBA"/>
</dbReference>
<dbReference type="GO" id="GO:0003824">
    <property type="term" value="F:catalytic activity"/>
    <property type="evidence" value="ECO:0007669"/>
    <property type="project" value="UniProtKB-ARBA"/>
</dbReference>
<dbReference type="Pfam" id="PF04127">
    <property type="entry name" value="DFP"/>
    <property type="match status" value="1"/>
</dbReference>
<dbReference type="PATRIC" id="fig|1470200.3.peg.1394"/>
<dbReference type="SUPFAM" id="SSF102645">
    <property type="entry name" value="CoaB-like"/>
    <property type="match status" value="1"/>
</dbReference>
<name>A0A0J0YNY0_9NEIS</name>
<gene>
    <name evidence="2" type="ORF">PL75_11505</name>
</gene>
<feature type="non-terminal residue" evidence="2">
    <location>
        <position position="77"/>
    </location>
</feature>
<organism evidence="2 3">
    <name type="scientific">Neisseria arctica</name>
    <dbReference type="NCBI Taxonomy" id="1470200"/>
    <lineage>
        <taxon>Bacteria</taxon>
        <taxon>Pseudomonadati</taxon>
        <taxon>Pseudomonadota</taxon>
        <taxon>Betaproteobacteria</taxon>
        <taxon>Neisseriales</taxon>
        <taxon>Neisseriaceae</taxon>
        <taxon>Neisseria</taxon>
    </lineage>
</organism>
<dbReference type="AlphaFoldDB" id="A0A0J0YNY0"/>
<feature type="non-terminal residue" evidence="2">
    <location>
        <position position="1"/>
    </location>
</feature>
<accession>A0A0J0YNY0</accession>
<reference evidence="2 3" key="1">
    <citation type="submission" date="2014-11" db="EMBL/GenBank/DDBJ databases">
        <title>Genome of a novel goose pathogen.</title>
        <authorList>
            <person name="Hansen C.M."/>
            <person name="Hueffer K."/>
            <person name="Choi S.C."/>
        </authorList>
    </citation>
    <scope>NUCLEOTIDE SEQUENCE [LARGE SCALE GENOMIC DNA]</scope>
    <source>
        <strain evidence="2 3">KH1503</strain>
    </source>
</reference>
<comment type="caution">
    <text evidence="2">The sequence shown here is derived from an EMBL/GenBank/DDBJ whole genome shotgun (WGS) entry which is preliminary data.</text>
</comment>
<evidence type="ECO:0000313" key="2">
    <source>
        <dbReference type="EMBL" id="KLT71837.1"/>
    </source>
</evidence>
<dbReference type="InterPro" id="IPR035929">
    <property type="entry name" value="CoaB-like_sf"/>
</dbReference>
<evidence type="ECO:0000313" key="3">
    <source>
        <dbReference type="Proteomes" id="UP000036027"/>
    </source>
</evidence>
<dbReference type="Proteomes" id="UP000036027">
    <property type="component" value="Unassembled WGS sequence"/>
</dbReference>
<dbReference type="RefSeq" id="WP_047762073.1">
    <property type="nucleotide sequence ID" value="NZ_JTDO01000226.1"/>
</dbReference>
<dbReference type="InterPro" id="IPR007085">
    <property type="entry name" value="DNA/pantothenate-metab_flavo_C"/>
</dbReference>
<dbReference type="EMBL" id="JTDO01000226">
    <property type="protein sequence ID" value="KLT71837.1"/>
    <property type="molecule type" value="Genomic_DNA"/>
</dbReference>
<sequence length="77" mass="7823">DSIPAPWTHKILAGKKTLISTGATFAAIVPVRGITNISSGQMGIALARACRAAGAQVSLIHGQLQTALPSGMADTIQ</sequence>
<keyword evidence="3" id="KW-1185">Reference proteome</keyword>
<proteinExistence type="predicted"/>
<dbReference type="Gene3D" id="3.40.50.10300">
    <property type="entry name" value="CoaB-like"/>
    <property type="match status" value="1"/>
</dbReference>
<feature type="domain" description="DNA/pantothenate metabolism flavoprotein C-terminal" evidence="1">
    <location>
        <begin position="12"/>
        <end position="72"/>
    </location>
</feature>
<protein>
    <recommendedName>
        <fullName evidence="1">DNA/pantothenate metabolism flavoprotein C-terminal domain-containing protein</fullName>
    </recommendedName>
</protein>
<evidence type="ECO:0000259" key="1">
    <source>
        <dbReference type="Pfam" id="PF04127"/>
    </source>
</evidence>